<dbReference type="PANTHER" id="PTHR46388">
    <property type="entry name" value="NHL REPEAT-CONTAINING PROTEIN 2"/>
    <property type="match status" value="1"/>
</dbReference>
<organism evidence="2">
    <name type="scientific">Emiliania huxleyi</name>
    <name type="common">Coccolithophore</name>
    <name type="synonym">Pontosphaera huxleyi</name>
    <dbReference type="NCBI Taxonomy" id="2903"/>
    <lineage>
        <taxon>Eukaryota</taxon>
        <taxon>Haptista</taxon>
        <taxon>Haptophyta</taxon>
        <taxon>Prymnesiophyceae</taxon>
        <taxon>Isochrysidales</taxon>
        <taxon>Noelaerhabdaceae</taxon>
        <taxon>Emiliania</taxon>
    </lineage>
</organism>
<dbReference type="STRING" id="2903.R1CBW1"/>
<dbReference type="SUPFAM" id="SSF63825">
    <property type="entry name" value="YWTD domain"/>
    <property type="match status" value="1"/>
</dbReference>
<dbReference type="PANTHER" id="PTHR46388:SF2">
    <property type="entry name" value="NHL REPEAT-CONTAINING PROTEIN 2"/>
    <property type="match status" value="1"/>
</dbReference>
<accession>R1CBW1</accession>
<dbReference type="PaxDb" id="2903-EOD20208"/>
<protein>
    <recommendedName>
        <fullName evidence="3">SMP-30/Gluconolactonase/LRE-like region domain-containing protein</fullName>
    </recommendedName>
</protein>
<feature type="non-terminal residue" evidence="2">
    <location>
        <position position="223"/>
    </location>
</feature>
<name>R1CBW1_EMIHU</name>
<evidence type="ECO:0000313" key="2">
    <source>
        <dbReference type="EMBL" id="EOD20208.1"/>
    </source>
</evidence>
<dbReference type="AlphaFoldDB" id="R1CBW1"/>
<gene>
    <name evidence="2" type="ORF">EMIHUDRAFT_44077</name>
</gene>
<feature type="region of interest" description="Disordered" evidence="1">
    <location>
        <begin position="193"/>
        <end position="223"/>
    </location>
</feature>
<sequence length="223" mass="22439">LFVADYSNHKIRRVEVATGEVTTIAGSGEHGDEDGVGEAAEFCCPAGIALSPDRSALFVADQGGDKIRRVEVATGAVTTIAGSGEGGDADGEGEAEEFCGPRGLAISPDGGALFVVDQGSHKIRRVEVATGEVTTIAGSGTRGSTDGVGDAAQFYNPCGIAIRPDAGALFVADFGNHKIRRVEVATGEVTTIAGSGTEGSTDGVGEASEFSYPTEVAISADGS</sequence>
<dbReference type="InterPro" id="IPR019405">
    <property type="entry name" value="Lactonase_7-beta_prop"/>
</dbReference>
<dbReference type="Pfam" id="PF10282">
    <property type="entry name" value="Lactonase"/>
    <property type="match status" value="1"/>
</dbReference>
<dbReference type="eggNOG" id="KOG2177">
    <property type="taxonomic scope" value="Eukaryota"/>
</dbReference>
<dbReference type="RefSeq" id="XP_005772637.1">
    <property type="nucleotide sequence ID" value="XM_005772580.1"/>
</dbReference>
<feature type="non-terminal residue" evidence="2">
    <location>
        <position position="1"/>
    </location>
</feature>
<proteinExistence type="predicted"/>
<evidence type="ECO:0000256" key="1">
    <source>
        <dbReference type="SAM" id="MobiDB-lite"/>
    </source>
</evidence>
<reference evidence="2" key="1">
    <citation type="submission" date="2012-07" db="EMBL/GenBank/DDBJ databases">
        <title>Genome variability drives Emilianias global distribution.</title>
        <authorList>
            <consortium name="DOE Joint Genome Institute"/>
            <person name="Read B."/>
            <person name="Kegel J."/>
            <person name="Klute M."/>
            <person name="Kuo A."/>
            <person name="Lefebvre S.C."/>
            <person name="Maumus F."/>
            <person name="Mayer C."/>
            <person name="Miller J."/>
            <person name="Allen A."/>
            <person name="Bidle K."/>
            <person name="Borodovsky M."/>
            <person name="Bowler C."/>
            <person name="Brownlee C."/>
            <person name="Claverie J.-M."/>
            <person name="Cock M."/>
            <person name="De Vargas C."/>
            <person name="Elias M."/>
            <person name="Frickenhaus S."/>
            <person name="Gladyshev V.N."/>
            <person name="Gonzalez K."/>
            <person name="Guda C."/>
            <person name="Hadaegh A."/>
            <person name="Herman E."/>
            <person name="Iglesias-Rodriguez D."/>
            <person name="Jones B."/>
            <person name="Lawson T."/>
            <person name="Leese F."/>
            <person name="Lin Y.-C."/>
            <person name="Lindquist E."/>
            <person name="Lobanov A."/>
            <person name="Lucas S."/>
            <person name="Malik S.-H.B."/>
            <person name="Marsh M.E."/>
            <person name="Mock T."/>
            <person name="Monier A."/>
            <person name="Moreau H."/>
            <person name="Mueller-Roeber B."/>
            <person name="Napier J."/>
            <person name="Ogata H."/>
            <person name="Parker M."/>
            <person name="Probert I."/>
            <person name="Quesneville H."/>
            <person name="Raines C."/>
            <person name="Rensing S."/>
            <person name="Riano-Pachon D.M."/>
            <person name="Richier S."/>
            <person name="Rokitta S."/>
            <person name="Salamov A."/>
            <person name="Sarno A.F."/>
            <person name="Schmutz J."/>
            <person name="Schroeder D."/>
            <person name="Shiraiwa Y."/>
            <person name="Soanes D.M."/>
            <person name="Valentin K."/>
            <person name="Van Der Giezen M."/>
            <person name="Van Der Peer Y."/>
            <person name="Vardi A."/>
            <person name="Verret F."/>
            <person name="Von Dassow P."/>
            <person name="Wheeler G."/>
            <person name="Williams B."/>
            <person name="Wilson W."/>
            <person name="Wolfe G."/>
            <person name="Wurch L.L."/>
            <person name="Young J."/>
            <person name="Dacks J.B."/>
            <person name="Delwiche C.F."/>
            <person name="Dyhrman S."/>
            <person name="Glockner G."/>
            <person name="John U."/>
            <person name="Richards T."/>
            <person name="Worden A.Z."/>
            <person name="Zhang X."/>
            <person name="Grigoriev I.V."/>
        </authorList>
    </citation>
    <scope>NUCLEOTIDE SEQUENCE</scope>
    <source>
        <strain evidence="2">CCMP1516</strain>
    </source>
</reference>
<dbReference type="HOGENOM" id="CLU_008645_1_2_1"/>
<evidence type="ECO:0008006" key="3">
    <source>
        <dbReference type="Google" id="ProtNLM"/>
    </source>
</evidence>
<dbReference type="InterPro" id="IPR011042">
    <property type="entry name" value="6-blade_b-propeller_TolB-like"/>
</dbReference>
<dbReference type="KEGG" id="ehx:EMIHUDRAFT_44077"/>
<dbReference type="Gene3D" id="2.120.10.30">
    <property type="entry name" value="TolB, C-terminal domain"/>
    <property type="match status" value="3"/>
</dbReference>
<dbReference type="EMBL" id="KB866133">
    <property type="protein sequence ID" value="EOD20208.1"/>
    <property type="molecule type" value="Genomic_DNA"/>
</dbReference>
<dbReference type="GeneID" id="17265752"/>